<evidence type="ECO:0000313" key="1">
    <source>
        <dbReference type="EMBL" id="KAK9837702.1"/>
    </source>
</evidence>
<dbReference type="Proteomes" id="UP001438707">
    <property type="component" value="Unassembled WGS sequence"/>
</dbReference>
<name>A0AAW1RV92_9CHLO</name>
<organism evidence="1 2">
    <name type="scientific">Apatococcus lobatus</name>
    <dbReference type="NCBI Taxonomy" id="904363"/>
    <lineage>
        <taxon>Eukaryota</taxon>
        <taxon>Viridiplantae</taxon>
        <taxon>Chlorophyta</taxon>
        <taxon>core chlorophytes</taxon>
        <taxon>Trebouxiophyceae</taxon>
        <taxon>Chlorellales</taxon>
        <taxon>Chlorellaceae</taxon>
        <taxon>Apatococcus</taxon>
    </lineage>
</organism>
<keyword evidence="2" id="KW-1185">Reference proteome</keyword>
<sequence length="78" mass="8454">MRQARHGSQSIASSGSLQLLSLMPRQCCRLCMGLLCTQMTAAMGHLTLQVLLQTHPLKAANQGTHLYSLIMCSPAPMD</sequence>
<dbReference type="AlphaFoldDB" id="A0AAW1RV92"/>
<protein>
    <submittedName>
        <fullName evidence="1">Uncharacterized protein</fullName>
    </submittedName>
</protein>
<evidence type="ECO:0000313" key="2">
    <source>
        <dbReference type="Proteomes" id="UP001438707"/>
    </source>
</evidence>
<accession>A0AAW1RV92</accession>
<gene>
    <name evidence="1" type="ORF">WJX74_003488</name>
</gene>
<proteinExistence type="predicted"/>
<dbReference type="EMBL" id="JALJOS010000006">
    <property type="protein sequence ID" value="KAK9837702.1"/>
    <property type="molecule type" value="Genomic_DNA"/>
</dbReference>
<reference evidence="1 2" key="1">
    <citation type="journal article" date="2024" name="Nat. Commun.">
        <title>Phylogenomics reveals the evolutionary origins of lichenization in chlorophyte algae.</title>
        <authorList>
            <person name="Puginier C."/>
            <person name="Libourel C."/>
            <person name="Otte J."/>
            <person name="Skaloud P."/>
            <person name="Haon M."/>
            <person name="Grisel S."/>
            <person name="Petersen M."/>
            <person name="Berrin J.G."/>
            <person name="Delaux P.M."/>
            <person name="Dal Grande F."/>
            <person name="Keller J."/>
        </authorList>
    </citation>
    <scope>NUCLEOTIDE SEQUENCE [LARGE SCALE GENOMIC DNA]</scope>
    <source>
        <strain evidence="1 2">SAG 2145</strain>
    </source>
</reference>
<comment type="caution">
    <text evidence="1">The sequence shown here is derived from an EMBL/GenBank/DDBJ whole genome shotgun (WGS) entry which is preliminary data.</text>
</comment>